<dbReference type="SUPFAM" id="SSF55666">
    <property type="entry name" value="Ribonuclease PH domain 2-like"/>
    <property type="match status" value="1"/>
</dbReference>
<accession>A0A7K9HL73</accession>
<proteinExistence type="inferred from homology"/>
<dbReference type="SUPFAM" id="SSF54211">
    <property type="entry name" value="Ribosomal protein S5 domain 2-like"/>
    <property type="match status" value="1"/>
</dbReference>
<dbReference type="Gene3D" id="3.30.230.70">
    <property type="entry name" value="GHMP Kinase, N-terminal domain"/>
    <property type="match status" value="1"/>
</dbReference>
<evidence type="ECO:0000256" key="3">
    <source>
        <dbReference type="ARBA" id="ARBA00022552"/>
    </source>
</evidence>
<evidence type="ECO:0000313" key="8">
    <source>
        <dbReference type="EMBL" id="NXH14601.1"/>
    </source>
</evidence>
<dbReference type="Pfam" id="PF03725">
    <property type="entry name" value="RNase_PH_C"/>
    <property type="match status" value="1"/>
</dbReference>
<dbReference type="PANTHER" id="PTHR11953:SF1">
    <property type="entry name" value="EXOSOME COMPLEX COMPONENT RRP46"/>
    <property type="match status" value="1"/>
</dbReference>
<keyword evidence="9" id="KW-1185">Reference proteome</keyword>
<dbReference type="GO" id="GO:0071028">
    <property type="term" value="P:nuclear mRNA surveillance"/>
    <property type="evidence" value="ECO:0007669"/>
    <property type="project" value="TreeGrafter"/>
</dbReference>
<organism evidence="8 9">
    <name type="scientific">Bucco capensis</name>
    <name type="common">collared puffbird</name>
    <dbReference type="NCBI Taxonomy" id="135168"/>
    <lineage>
        <taxon>Eukaryota</taxon>
        <taxon>Metazoa</taxon>
        <taxon>Chordata</taxon>
        <taxon>Craniata</taxon>
        <taxon>Vertebrata</taxon>
        <taxon>Euteleostomi</taxon>
        <taxon>Archelosauria</taxon>
        <taxon>Archosauria</taxon>
        <taxon>Dinosauria</taxon>
        <taxon>Saurischia</taxon>
        <taxon>Theropoda</taxon>
        <taxon>Coelurosauria</taxon>
        <taxon>Aves</taxon>
        <taxon>Neognathae</taxon>
        <taxon>Neoaves</taxon>
        <taxon>Telluraves</taxon>
        <taxon>Coraciimorphae</taxon>
        <taxon>Piciformes</taxon>
        <taxon>Bucconidae</taxon>
        <taxon>Bucco</taxon>
    </lineage>
</organism>
<reference evidence="8 9" key="1">
    <citation type="submission" date="2019-09" db="EMBL/GenBank/DDBJ databases">
        <title>Bird 10,000 Genomes (B10K) Project - Family phase.</title>
        <authorList>
            <person name="Zhang G."/>
        </authorList>
    </citation>
    <scope>NUCLEOTIDE SEQUENCE [LARGE SCALE GENOMIC DNA]</scope>
    <source>
        <strain evidence="8">B10K-DU-001-16</strain>
        <tissue evidence="8">Muscle</tissue>
    </source>
</reference>
<evidence type="ECO:0000256" key="5">
    <source>
        <dbReference type="ARBA" id="ARBA00023242"/>
    </source>
</evidence>
<dbReference type="AlphaFoldDB" id="A0A7K9HL73"/>
<evidence type="ECO:0000256" key="4">
    <source>
        <dbReference type="ARBA" id="ARBA00022835"/>
    </source>
</evidence>
<dbReference type="EMBL" id="VWZO01008835">
    <property type="protein sequence ID" value="NXH14601.1"/>
    <property type="molecule type" value="Genomic_DNA"/>
</dbReference>
<dbReference type="GO" id="GO:0006364">
    <property type="term" value="P:rRNA processing"/>
    <property type="evidence" value="ECO:0007669"/>
    <property type="project" value="UniProtKB-KW"/>
</dbReference>
<evidence type="ECO:0000256" key="1">
    <source>
        <dbReference type="ARBA" id="ARBA00004123"/>
    </source>
</evidence>
<keyword evidence="4" id="KW-0271">Exosome</keyword>
<dbReference type="PANTHER" id="PTHR11953">
    <property type="entry name" value="EXOSOME COMPLEX COMPONENT"/>
    <property type="match status" value="1"/>
</dbReference>
<feature type="domain" description="Exoribonuclease phosphorolytic" evidence="7">
    <location>
        <begin position="74"/>
        <end position="138"/>
    </location>
</feature>
<feature type="domain" description="Exoribonuclease phosphorolytic" evidence="6">
    <location>
        <begin position="10"/>
        <end position="70"/>
    </location>
</feature>
<protein>
    <submittedName>
        <fullName evidence="8">EXOS5 protein</fullName>
    </submittedName>
</protein>
<evidence type="ECO:0000259" key="6">
    <source>
        <dbReference type="Pfam" id="PF01138"/>
    </source>
</evidence>
<dbReference type="GO" id="GO:0000176">
    <property type="term" value="C:nuclear exosome (RNase complex)"/>
    <property type="evidence" value="ECO:0007669"/>
    <property type="project" value="TreeGrafter"/>
</dbReference>
<comment type="caution">
    <text evidence="8">The sequence shown here is derived from an EMBL/GenBank/DDBJ whole genome shotgun (WGS) entry which is preliminary data.</text>
</comment>
<comment type="similarity">
    <text evidence="2">Belongs to the RNase PH family.</text>
</comment>
<dbReference type="GO" id="GO:0005730">
    <property type="term" value="C:nucleolus"/>
    <property type="evidence" value="ECO:0007669"/>
    <property type="project" value="TreeGrafter"/>
</dbReference>
<dbReference type="InterPro" id="IPR027408">
    <property type="entry name" value="PNPase/RNase_PH_dom_sf"/>
</dbReference>
<keyword evidence="3" id="KW-0698">rRNA processing</keyword>
<dbReference type="GO" id="GO:0003723">
    <property type="term" value="F:RNA binding"/>
    <property type="evidence" value="ECO:0007669"/>
    <property type="project" value="TreeGrafter"/>
</dbReference>
<dbReference type="CDD" id="cd11372">
    <property type="entry name" value="RNase_PH_RRP46"/>
    <property type="match status" value="1"/>
</dbReference>
<feature type="non-terminal residue" evidence="8">
    <location>
        <position position="1"/>
    </location>
</feature>
<dbReference type="InterPro" id="IPR050080">
    <property type="entry name" value="RNase_PH"/>
</dbReference>
<feature type="non-terminal residue" evidence="8">
    <location>
        <position position="158"/>
    </location>
</feature>
<dbReference type="GO" id="GO:0000177">
    <property type="term" value="C:cytoplasmic exosome (RNase complex)"/>
    <property type="evidence" value="ECO:0007669"/>
    <property type="project" value="TreeGrafter"/>
</dbReference>
<dbReference type="Proteomes" id="UP000534107">
    <property type="component" value="Unassembled WGS sequence"/>
</dbReference>
<dbReference type="GO" id="GO:0071051">
    <property type="term" value="P:poly(A)-dependent snoRNA 3'-end processing"/>
    <property type="evidence" value="ECO:0007669"/>
    <property type="project" value="TreeGrafter"/>
</dbReference>
<evidence type="ECO:0000259" key="7">
    <source>
        <dbReference type="Pfam" id="PF03725"/>
    </source>
</evidence>
<evidence type="ECO:0000313" key="9">
    <source>
        <dbReference type="Proteomes" id="UP000534107"/>
    </source>
</evidence>
<dbReference type="InterPro" id="IPR020568">
    <property type="entry name" value="Ribosomal_Su5_D2-typ_SF"/>
</dbReference>
<name>A0A7K9HL73_9PICI</name>
<comment type="subcellular location">
    <subcellularLocation>
        <location evidence="1">Nucleus</location>
    </subcellularLocation>
</comment>
<dbReference type="InterPro" id="IPR015847">
    <property type="entry name" value="ExoRNase_PH_dom2"/>
</dbReference>
<evidence type="ECO:0000256" key="2">
    <source>
        <dbReference type="ARBA" id="ARBA00006678"/>
    </source>
</evidence>
<dbReference type="InterPro" id="IPR036345">
    <property type="entry name" value="ExoRNase_PH_dom2_sf"/>
</dbReference>
<dbReference type="OrthoDB" id="27298at2759"/>
<dbReference type="GO" id="GO:0016075">
    <property type="term" value="P:rRNA catabolic process"/>
    <property type="evidence" value="ECO:0007669"/>
    <property type="project" value="TreeGrafter"/>
</dbReference>
<dbReference type="GO" id="GO:0034475">
    <property type="term" value="P:U4 snRNA 3'-end processing"/>
    <property type="evidence" value="ECO:0007669"/>
    <property type="project" value="TreeGrafter"/>
</dbReference>
<dbReference type="InterPro" id="IPR001247">
    <property type="entry name" value="ExoRNase_PH_dom1"/>
</dbReference>
<dbReference type="Pfam" id="PF01138">
    <property type="entry name" value="RNase_PH"/>
    <property type="match status" value="1"/>
</dbReference>
<gene>
    <name evidence="8" type="primary">Exosc5</name>
    <name evidence="8" type="ORF">BUCCAP_R14597</name>
</gene>
<sequence length="158" mass="17120">LLLDPKLGMPGIVERSRERILRQTCEAVLLLELHPRASLTLVLQVLSDSGSLLACCLNAACLGLLDAGLPMDSLFCGVTCALQRDGSILLDPNSQQEQASRAVLTFAIRSTDKTLLALSSKGSCSSQEVQQCLLAAQRASGSIFQFYQESSRRRYSKC</sequence>
<keyword evidence="5" id="KW-0539">Nucleus</keyword>